<dbReference type="KEGG" id="atz:M5E07_04650"/>
<dbReference type="EMBL" id="CP098732">
    <property type="protein sequence ID" value="USE84108.1"/>
    <property type="molecule type" value="Genomic_DNA"/>
</dbReference>
<sequence length="63" mass="7546">MSPELKIYNQEINKRRIGIQHVFGSLKTFKLLAECYRNRYQRLSLRFNLIAEIYNLELSKNGL</sequence>
<evidence type="ECO:0000313" key="2">
    <source>
        <dbReference type="Proteomes" id="UP001056716"/>
    </source>
</evidence>
<proteinExistence type="predicted"/>
<organism evidence="1 2">
    <name type="scientific">Acinetobacter tibetensis</name>
    <dbReference type="NCBI Taxonomy" id="2943497"/>
    <lineage>
        <taxon>Bacteria</taxon>
        <taxon>Pseudomonadati</taxon>
        <taxon>Pseudomonadota</taxon>
        <taxon>Gammaproteobacteria</taxon>
        <taxon>Moraxellales</taxon>
        <taxon>Moraxellaceae</taxon>
        <taxon>Acinetobacter</taxon>
    </lineage>
</organism>
<accession>A0AAE9LSW8</accession>
<keyword evidence="2" id="KW-1185">Reference proteome</keyword>
<name>A0AAE9LSW8_9GAMM</name>
<dbReference type="AlphaFoldDB" id="A0AAE9LSW8"/>
<evidence type="ECO:0008006" key="3">
    <source>
        <dbReference type="Google" id="ProtNLM"/>
    </source>
</evidence>
<reference evidence="1" key="1">
    <citation type="submission" date="2022-06" db="EMBL/GenBank/DDBJ databases">
        <title>Isolation, identification and characterization of iprodione-degrading strains in Lhasa, Tibet.</title>
        <authorList>
            <person name="Pan H."/>
        </authorList>
    </citation>
    <scope>NUCLEOTIDE SEQUENCE</scope>
    <source>
        <strain evidence="1">Y-23</strain>
    </source>
</reference>
<dbReference type="Proteomes" id="UP001056716">
    <property type="component" value="Chromosome"/>
</dbReference>
<gene>
    <name evidence="1" type="ORF">M5E07_04650</name>
</gene>
<protein>
    <recommendedName>
        <fullName evidence="3">DDE Tnp4 domain-containing protein</fullName>
    </recommendedName>
</protein>
<evidence type="ECO:0000313" key="1">
    <source>
        <dbReference type="EMBL" id="USE84108.1"/>
    </source>
</evidence>